<feature type="transmembrane region" description="Helical" evidence="9">
    <location>
        <begin position="138"/>
        <end position="161"/>
    </location>
</feature>
<protein>
    <submittedName>
        <fullName evidence="11">Binding-protein-dependent transport system inner membrane protein</fullName>
    </submittedName>
</protein>
<gene>
    <name evidence="11" type="primary">ycjP_20</name>
    <name evidence="11" type="ORF">ERS852407_00990</name>
</gene>
<dbReference type="Pfam" id="PF00528">
    <property type="entry name" value="BPD_transp_1"/>
    <property type="match status" value="1"/>
</dbReference>
<dbReference type="AlphaFoldDB" id="A0A173ZFD7"/>
<feature type="transmembrane region" description="Helical" evidence="9">
    <location>
        <begin position="241"/>
        <end position="262"/>
    </location>
</feature>
<sequence>MKKKTYRKILMYAAILAATICFVFPIYWMLLTSLKPNEAILRLPPQFLPVNATLANYKGILTDGKFLIFYKNNIIVSGITTLVTLTLAVLAAYAFSRYRFKGDKFVMMLFLSTQMFPAMTLLIALYNMYFRLGLLNTYTALVLACSTNALPMSVWILKGFFDTISKSLEEAAYIDGCSRGRTLVQVILPLVKPGILAVGLYSFLISWEDFLWGLTLVNKTEMRTLASGIAMTYLGEYNYDWGRVMAAAVGAAVPILVIFIFLQKYMIAGLTAGAVKE</sequence>
<keyword evidence="5" id="KW-0762">Sugar transport</keyword>
<organism evidence="11 12">
    <name type="scientific">Hungatella hathewayi</name>
    <dbReference type="NCBI Taxonomy" id="154046"/>
    <lineage>
        <taxon>Bacteria</taxon>
        <taxon>Bacillati</taxon>
        <taxon>Bacillota</taxon>
        <taxon>Clostridia</taxon>
        <taxon>Lachnospirales</taxon>
        <taxon>Lachnospiraceae</taxon>
        <taxon>Hungatella</taxon>
    </lineage>
</organism>
<evidence type="ECO:0000256" key="1">
    <source>
        <dbReference type="ARBA" id="ARBA00004651"/>
    </source>
</evidence>
<proteinExistence type="inferred from homology"/>
<dbReference type="Gene3D" id="1.10.3720.10">
    <property type="entry name" value="MetI-like"/>
    <property type="match status" value="1"/>
</dbReference>
<dbReference type="InterPro" id="IPR035906">
    <property type="entry name" value="MetI-like_sf"/>
</dbReference>
<feature type="transmembrane region" description="Helical" evidence="9">
    <location>
        <begin position="74"/>
        <end position="93"/>
    </location>
</feature>
<evidence type="ECO:0000256" key="7">
    <source>
        <dbReference type="ARBA" id="ARBA00022989"/>
    </source>
</evidence>
<dbReference type="InterPro" id="IPR050901">
    <property type="entry name" value="BP-dep_ABC_trans_perm"/>
</dbReference>
<evidence type="ECO:0000256" key="8">
    <source>
        <dbReference type="ARBA" id="ARBA00023136"/>
    </source>
</evidence>
<dbReference type="CDD" id="cd06261">
    <property type="entry name" value="TM_PBP2"/>
    <property type="match status" value="1"/>
</dbReference>
<feature type="transmembrane region" description="Helical" evidence="9">
    <location>
        <begin position="9"/>
        <end position="30"/>
    </location>
</feature>
<evidence type="ECO:0000313" key="12">
    <source>
        <dbReference type="Proteomes" id="UP000095651"/>
    </source>
</evidence>
<keyword evidence="4" id="KW-1003">Cell membrane</keyword>
<dbReference type="GO" id="GO:0005886">
    <property type="term" value="C:plasma membrane"/>
    <property type="evidence" value="ECO:0007669"/>
    <property type="project" value="UniProtKB-SubCell"/>
</dbReference>
<dbReference type="PANTHER" id="PTHR32243:SF50">
    <property type="entry name" value="MALTOSE_MALTODEXTRIN TRANSPORT SYSTEM PERMEASE PROTEIN MALG"/>
    <property type="match status" value="1"/>
</dbReference>
<keyword evidence="3 9" id="KW-0813">Transport</keyword>
<evidence type="ECO:0000256" key="9">
    <source>
        <dbReference type="RuleBase" id="RU363032"/>
    </source>
</evidence>
<dbReference type="EMBL" id="CYZE01000002">
    <property type="protein sequence ID" value="CUN74944.1"/>
    <property type="molecule type" value="Genomic_DNA"/>
</dbReference>
<feature type="transmembrane region" description="Helical" evidence="9">
    <location>
        <begin position="182"/>
        <end position="204"/>
    </location>
</feature>
<dbReference type="PROSITE" id="PS50928">
    <property type="entry name" value="ABC_TM1"/>
    <property type="match status" value="1"/>
</dbReference>
<reference evidence="11 12" key="1">
    <citation type="submission" date="2015-09" db="EMBL/GenBank/DDBJ databases">
        <authorList>
            <consortium name="Pathogen Informatics"/>
        </authorList>
    </citation>
    <scope>NUCLEOTIDE SEQUENCE [LARGE SCALE GENOMIC DNA]</scope>
    <source>
        <strain evidence="11 12">2789STDY5608850</strain>
    </source>
</reference>
<dbReference type="InterPro" id="IPR000515">
    <property type="entry name" value="MetI-like"/>
</dbReference>
<name>A0A173ZFD7_9FIRM</name>
<dbReference type="PANTHER" id="PTHR32243">
    <property type="entry name" value="MALTOSE TRANSPORT SYSTEM PERMEASE-RELATED"/>
    <property type="match status" value="1"/>
</dbReference>
<feature type="domain" description="ABC transmembrane type-1" evidence="10">
    <location>
        <begin position="70"/>
        <end position="262"/>
    </location>
</feature>
<evidence type="ECO:0000256" key="3">
    <source>
        <dbReference type="ARBA" id="ARBA00022448"/>
    </source>
</evidence>
<dbReference type="GO" id="GO:0055085">
    <property type="term" value="P:transmembrane transport"/>
    <property type="evidence" value="ECO:0007669"/>
    <property type="project" value="InterPro"/>
</dbReference>
<keyword evidence="7 9" id="KW-1133">Transmembrane helix</keyword>
<evidence type="ECO:0000256" key="2">
    <source>
        <dbReference type="ARBA" id="ARBA00009047"/>
    </source>
</evidence>
<comment type="similarity">
    <text evidence="2">Belongs to the binding-protein-dependent transport system permease family. MalFG subfamily.</text>
</comment>
<dbReference type="Proteomes" id="UP000095651">
    <property type="component" value="Unassembled WGS sequence"/>
</dbReference>
<evidence type="ECO:0000256" key="6">
    <source>
        <dbReference type="ARBA" id="ARBA00022692"/>
    </source>
</evidence>
<dbReference type="SUPFAM" id="SSF161098">
    <property type="entry name" value="MetI-like"/>
    <property type="match status" value="1"/>
</dbReference>
<comment type="subcellular location">
    <subcellularLocation>
        <location evidence="1 9">Cell membrane</location>
        <topology evidence="1 9">Multi-pass membrane protein</topology>
    </subcellularLocation>
</comment>
<keyword evidence="8 9" id="KW-0472">Membrane</keyword>
<keyword evidence="6 9" id="KW-0812">Transmembrane</keyword>
<feature type="transmembrane region" description="Helical" evidence="9">
    <location>
        <begin position="105"/>
        <end position="126"/>
    </location>
</feature>
<evidence type="ECO:0000256" key="4">
    <source>
        <dbReference type="ARBA" id="ARBA00022475"/>
    </source>
</evidence>
<accession>A0A173ZFD7</accession>
<dbReference type="RefSeq" id="WP_055653257.1">
    <property type="nucleotide sequence ID" value="NZ_CABIXC010000002.1"/>
</dbReference>
<evidence type="ECO:0000313" key="11">
    <source>
        <dbReference type="EMBL" id="CUN74944.1"/>
    </source>
</evidence>
<evidence type="ECO:0000259" key="10">
    <source>
        <dbReference type="PROSITE" id="PS50928"/>
    </source>
</evidence>
<evidence type="ECO:0000256" key="5">
    <source>
        <dbReference type="ARBA" id="ARBA00022597"/>
    </source>
</evidence>